<proteinExistence type="predicted"/>
<reference evidence="1 2" key="1">
    <citation type="submission" date="2020-08" db="EMBL/GenBank/DDBJ databases">
        <title>Sequencing the genomes of 1000 actinobacteria strains.</title>
        <authorList>
            <person name="Klenk H.-P."/>
        </authorList>
    </citation>
    <scope>NUCLEOTIDE SEQUENCE [LARGE SCALE GENOMIC DNA]</scope>
    <source>
        <strain evidence="1 2">DSM 44598</strain>
    </source>
</reference>
<keyword evidence="2" id="KW-1185">Reference proteome</keyword>
<name>A0A840WMX5_9ACTN</name>
<evidence type="ECO:0000313" key="1">
    <source>
        <dbReference type="EMBL" id="MBB5494351.1"/>
    </source>
</evidence>
<dbReference type="RefSeq" id="WP_184367711.1">
    <property type="nucleotide sequence ID" value="NZ_BAAAKM010000059.1"/>
</dbReference>
<dbReference type="EMBL" id="JACHDO010000001">
    <property type="protein sequence ID" value="MBB5494351.1"/>
    <property type="molecule type" value="Genomic_DNA"/>
</dbReference>
<organism evidence="1 2">
    <name type="scientific">Nocardiopsis metallicus</name>
    <dbReference type="NCBI Taxonomy" id="179819"/>
    <lineage>
        <taxon>Bacteria</taxon>
        <taxon>Bacillati</taxon>
        <taxon>Actinomycetota</taxon>
        <taxon>Actinomycetes</taxon>
        <taxon>Streptosporangiales</taxon>
        <taxon>Nocardiopsidaceae</taxon>
        <taxon>Nocardiopsis</taxon>
    </lineage>
</organism>
<dbReference type="Proteomes" id="UP000579647">
    <property type="component" value="Unassembled WGS sequence"/>
</dbReference>
<gene>
    <name evidence="1" type="ORF">HNR07_005488</name>
</gene>
<sequence>MSNKTSLTTSTDRTTQLTTADLSRIMTLTLPQVGMDRMTAPRVEETLACSALTAHF</sequence>
<evidence type="ECO:0000313" key="2">
    <source>
        <dbReference type="Proteomes" id="UP000579647"/>
    </source>
</evidence>
<comment type="caution">
    <text evidence="1">The sequence shown here is derived from an EMBL/GenBank/DDBJ whole genome shotgun (WGS) entry which is preliminary data.</text>
</comment>
<dbReference type="AlphaFoldDB" id="A0A840WMX5"/>
<accession>A0A840WMX5</accession>
<protein>
    <submittedName>
        <fullName evidence="1">Uncharacterized protein</fullName>
    </submittedName>
</protein>